<feature type="region of interest" description="Disordered" evidence="3">
    <location>
        <begin position="662"/>
        <end position="683"/>
    </location>
</feature>
<dbReference type="GO" id="GO:0043066">
    <property type="term" value="P:negative regulation of apoptotic process"/>
    <property type="evidence" value="ECO:0007669"/>
    <property type="project" value="TreeGrafter"/>
</dbReference>
<evidence type="ECO:0000256" key="2">
    <source>
        <dbReference type="ARBA" id="ARBA00022786"/>
    </source>
</evidence>
<dbReference type="EMBL" id="IACT01003097">
    <property type="protein sequence ID" value="LAC22348.1"/>
    <property type="molecule type" value="mRNA"/>
</dbReference>
<feature type="compositionally biased region" description="Acidic residues" evidence="3">
    <location>
        <begin position="670"/>
        <end position="683"/>
    </location>
</feature>
<dbReference type="PANTHER" id="PTHR46116:SF39">
    <property type="entry name" value="BACULOVIRAL IAP REPEAT-CONTAINING PROTEIN 6"/>
    <property type="match status" value="1"/>
</dbReference>
<dbReference type="GO" id="GO:0004869">
    <property type="term" value="F:cysteine-type endopeptidase inhibitor activity"/>
    <property type="evidence" value="ECO:0007669"/>
    <property type="project" value="TreeGrafter"/>
</dbReference>
<dbReference type="InterPro" id="IPR016135">
    <property type="entry name" value="UBQ-conjugating_enzyme/RWD"/>
</dbReference>
<proteinExistence type="evidence at transcript level"/>
<reference evidence="5" key="1">
    <citation type="submission" date="2017-11" db="EMBL/GenBank/DDBJ databases">
        <title>The sensing device of the deep-sea amphipod.</title>
        <authorList>
            <person name="Kobayashi H."/>
            <person name="Nagahama T."/>
            <person name="Arai W."/>
            <person name="Sasagawa Y."/>
            <person name="Umeda M."/>
            <person name="Hayashi T."/>
            <person name="Nikaido I."/>
            <person name="Watanabe H."/>
            <person name="Oguri K."/>
            <person name="Kitazato H."/>
            <person name="Fujioka K."/>
            <person name="Kido Y."/>
            <person name="Takami H."/>
        </authorList>
    </citation>
    <scope>NUCLEOTIDE SEQUENCE</scope>
    <source>
        <tissue evidence="5">Whole body</tissue>
    </source>
</reference>
<dbReference type="PANTHER" id="PTHR46116">
    <property type="entry name" value="(E3-INDEPENDENT) E2 UBIQUITIN-CONJUGATING ENZYME"/>
    <property type="match status" value="1"/>
</dbReference>
<evidence type="ECO:0000256" key="3">
    <source>
        <dbReference type="SAM" id="MobiDB-lite"/>
    </source>
</evidence>
<dbReference type="PROSITE" id="PS50127">
    <property type="entry name" value="UBC_2"/>
    <property type="match status" value="1"/>
</dbReference>
<dbReference type="Pfam" id="PF00179">
    <property type="entry name" value="UQ_con"/>
    <property type="match status" value="1"/>
</dbReference>
<sequence>MGTSCSTSTTVSTDVEKKIPTLSMSSSMSISPLKPSIHHTKSHSMSLNVAQKALSTIPPLVKSSSHGDISTAKITKAFYNFYGDSEPSEPSDWGETAEMNLHSLLDVEPYFDAPAEFHFAGKPVVEIKKKKSKFLSLFSKKKSANTWSVGPSPSTFLNTTTPKPAKVYWAKGTGFGHYTMNSAEWDNSRWLKQRVEASSSEAEACQQLACRLSKQILTKDAAKRFSRSCVGPYLLQTLRSASQLEMQRHEKLYRIVFAICRELSRQPHLRAMLTNTHYGSESLDALLSKHFTQAEKTQDLLSSNSSSQKRNGSEMNSFIIDIVTDINRDLDPCCEPSSASAIAMTTTTSSGAADGRPCIMKLVDRLSELTGVSSVEESDEVKSSDPDGNIDEKSLSSDPTISSAHEFSQEYVSVMTPQRFEETEQFSSHHYSLKFSSGFPRKWLRRVAAEYSDLSTSLPVSPESSIFVRVAEGKMGLLKFMIIAPPGTPYAHGCFVFDAVLPSDYPASPPKVNLMTTGGGSVRFNPNLYNCGKVCLSILNTWSGQKSEKWGPHATFLQILISIQSLVFVPDPYFNEPGYESSMGTPHGTQRSKQYDKGIRKGTMLWAIQDMLRNPPKEFKTVIENHFYLHRKAVIEQCYDWGRQEGCTERAKAIEASLNLLSPPKKAELRDDDDMDTDSDDED</sequence>
<evidence type="ECO:0000259" key="4">
    <source>
        <dbReference type="PROSITE" id="PS50127"/>
    </source>
</evidence>
<feature type="domain" description="UBC core" evidence="4">
    <location>
        <begin position="442"/>
        <end position="608"/>
    </location>
</feature>
<protein>
    <submittedName>
        <fullName evidence="5">Baculoviral IAP repeat-containing protein 6-like isoform X1</fullName>
    </submittedName>
</protein>
<organism evidence="5">
    <name type="scientific">Hirondellea gigas</name>
    <dbReference type="NCBI Taxonomy" id="1518452"/>
    <lineage>
        <taxon>Eukaryota</taxon>
        <taxon>Metazoa</taxon>
        <taxon>Ecdysozoa</taxon>
        <taxon>Arthropoda</taxon>
        <taxon>Crustacea</taxon>
        <taxon>Multicrustacea</taxon>
        <taxon>Malacostraca</taxon>
        <taxon>Eumalacostraca</taxon>
        <taxon>Peracarida</taxon>
        <taxon>Amphipoda</taxon>
        <taxon>Amphilochidea</taxon>
        <taxon>Lysianassida</taxon>
        <taxon>Lysianassidira</taxon>
        <taxon>Lysianassoidea</taxon>
        <taxon>Lysianassidae</taxon>
        <taxon>Hirondellea</taxon>
    </lineage>
</organism>
<keyword evidence="2" id="KW-0833">Ubl conjugation pathway</keyword>
<evidence type="ECO:0000256" key="1">
    <source>
        <dbReference type="ARBA" id="ARBA00022679"/>
    </source>
</evidence>
<dbReference type="CDD" id="cd23810">
    <property type="entry name" value="UBCc_BIRC6"/>
    <property type="match status" value="1"/>
</dbReference>
<dbReference type="GO" id="GO:0016740">
    <property type="term" value="F:transferase activity"/>
    <property type="evidence" value="ECO:0007669"/>
    <property type="project" value="UniProtKB-KW"/>
</dbReference>
<feature type="region of interest" description="Disordered" evidence="3">
    <location>
        <begin position="371"/>
        <end position="401"/>
    </location>
</feature>
<dbReference type="SMART" id="SM00212">
    <property type="entry name" value="UBCc"/>
    <property type="match status" value="1"/>
</dbReference>
<feature type="compositionally biased region" description="Basic and acidic residues" evidence="3">
    <location>
        <begin position="380"/>
        <end position="395"/>
    </location>
</feature>
<dbReference type="GO" id="GO:0005634">
    <property type="term" value="C:nucleus"/>
    <property type="evidence" value="ECO:0007669"/>
    <property type="project" value="TreeGrafter"/>
</dbReference>
<dbReference type="InterPro" id="IPR000608">
    <property type="entry name" value="UBC"/>
</dbReference>
<dbReference type="Gene3D" id="3.10.110.10">
    <property type="entry name" value="Ubiquitin Conjugating Enzyme"/>
    <property type="match status" value="1"/>
</dbReference>
<accession>A0A6A7FV32</accession>
<keyword evidence="1" id="KW-0808">Transferase</keyword>
<dbReference type="AlphaFoldDB" id="A0A6A7FV32"/>
<evidence type="ECO:0000313" key="5">
    <source>
        <dbReference type="EMBL" id="LAC22348.1"/>
    </source>
</evidence>
<name>A0A6A7FV32_9CRUS</name>
<dbReference type="SUPFAM" id="SSF54495">
    <property type="entry name" value="UBC-like"/>
    <property type="match status" value="1"/>
</dbReference>